<feature type="domain" description="RecQ mediated genome instability protein 1 OB-fold" evidence="2">
    <location>
        <begin position="363"/>
        <end position="519"/>
    </location>
</feature>
<evidence type="ECO:0000313" key="5">
    <source>
        <dbReference type="Proteomes" id="UP000253664"/>
    </source>
</evidence>
<feature type="compositionally biased region" description="Basic and acidic residues" evidence="1">
    <location>
        <begin position="40"/>
        <end position="50"/>
    </location>
</feature>
<dbReference type="PANTHER" id="PTHR21521">
    <property type="entry name" value="AMUN, ISOFORM A"/>
    <property type="match status" value="1"/>
</dbReference>
<keyword evidence="5" id="KW-1185">Reference proteome</keyword>
<dbReference type="STRING" id="1330021.A0A367LAV5"/>
<accession>A0A367LAV5</accession>
<dbReference type="EMBL" id="LKCN02000010">
    <property type="protein sequence ID" value="RCI11560.1"/>
    <property type="molecule type" value="Genomic_DNA"/>
</dbReference>
<evidence type="ECO:0000313" key="4">
    <source>
        <dbReference type="EMBL" id="RCI11560.1"/>
    </source>
</evidence>
<evidence type="ECO:0000259" key="2">
    <source>
        <dbReference type="Pfam" id="PF08585"/>
    </source>
</evidence>
<dbReference type="Pfam" id="PF08585">
    <property type="entry name" value="RMI1_N_C"/>
    <property type="match status" value="1"/>
</dbReference>
<dbReference type="AlphaFoldDB" id="A0A367LAV5"/>
<dbReference type="PANTHER" id="PTHR21521:SF0">
    <property type="entry name" value="AMUN, ISOFORM A"/>
    <property type="match status" value="1"/>
</dbReference>
<reference evidence="4 5" key="1">
    <citation type="journal article" date="2015" name="BMC Genomics">
        <title>Insights from the genome of Ophiocordyceps polyrhachis-furcata to pathogenicity and host specificity in insect fungi.</title>
        <authorList>
            <person name="Wichadakul D."/>
            <person name="Kobmoo N."/>
            <person name="Ingsriswang S."/>
            <person name="Tangphatsornruang S."/>
            <person name="Chantasingh D."/>
            <person name="Luangsa-ard J.J."/>
            <person name="Eurwilaichitr L."/>
        </authorList>
    </citation>
    <scope>NUCLEOTIDE SEQUENCE [LARGE SCALE GENOMIC DNA]</scope>
    <source>
        <strain evidence="4 5">BCC 54312</strain>
    </source>
</reference>
<name>A0A367LAV5_9HYPO</name>
<gene>
    <name evidence="4" type="ORF">L249_7565</name>
</gene>
<feature type="region of interest" description="Disordered" evidence="1">
    <location>
        <begin position="30"/>
        <end position="50"/>
    </location>
</feature>
<feature type="compositionally biased region" description="Basic and acidic residues" evidence="1">
    <location>
        <begin position="231"/>
        <end position="240"/>
    </location>
</feature>
<feature type="region of interest" description="Disordered" evidence="1">
    <location>
        <begin position="418"/>
        <end position="445"/>
    </location>
</feature>
<feature type="compositionally biased region" description="Basic residues" evidence="1">
    <location>
        <begin position="249"/>
        <end position="260"/>
    </location>
</feature>
<proteinExistence type="predicted"/>
<feature type="compositionally biased region" description="Low complexity" evidence="1">
    <location>
        <begin position="264"/>
        <end position="306"/>
    </location>
</feature>
<dbReference type="OrthoDB" id="341511at2759"/>
<dbReference type="InterPro" id="IPR049363">
    <property type="entry name" value="RMI1_N"/>
</dbReference>
<dbReference type="Pfam" id="PF21000">
    <property type="entry name" value="RMI1_N_N"/>
    <property type="match status" value="1"/>
</dbReference>
<dbReference type="Gene3D" id="2.40.50.770">
    <property type="entry name" value="RecQ-mediated genome instability protein Rmi1, C-terminal domain"/>
    <property type="match status" value="1"/>
</dbReference>
<comment type="caution">
    <text evidence="4">The sequence shown here is derived from an EMBL/GenBank/DDBJ whole genome shotgun (WGS) entry which is preliminary data.</text>
</comment>
<organism evidence="4 5">
    <name type="scientific">Ophiocordyceps polyrhachis-furcata BCC 54312</name>
    <dbReference type="NCBI Taxonomy" id="1330021"/>
    <lineage>
        <taxon>Eukaryota</taxon>
        <taxon>Fungi</taxon>
        <taxon>Dikarya</taxon>
        <taxon>Ascomycota</taxon>
        <taxon>Pezizomycotina</taxon>
        <taxon>Sordariomycetes</taxon>
        <taxon>Hypocreomycetidae</taxon>
        <taxon>Hypocreales</taxon>
        <taxon>Ophiocordycipitaceae</taxon>
        <taxon>Ophiocordyceps</taxon>
    </lineage>
</organism>
<dbReference type="InterPro" id="IPR042470">
    <property type="entry name" value="RMI1_N_C_sf"/>
</dbReference>
<evidence type="ECO:0000259" key="3">
    <source>
        <dbReference type="Pfam" id="PF21000"/>
    </source>
</evidence>
<feature type="domain" description="RMI1 N-terminal" evidence="3">
    <location>
        <begin position="304"/>
        <end position="348"/>
    </location>
</feature>
<feature type="region of interest" description="Disordered" evidence="1">
    <location>
        <begin position="231"/>
        <end position="326"/>
    </location>
</feature>
<dbReference type="InterPro" id="IPR013894">
    <property type="entry name" value="RMI1_OB"/>
</dbReference>
<dbReference type="Proteomes" id="UP000253664">
    <property type="component" value="Unassembled WGS sequence"/>
</dbReference>
<evidence type="ECO:0000256" key="1">
    <source>
        <dbReference type="SAM" id="MobiDB-lite"/>
    </source>
</evidence>
<sequence>MASPKLKAEKISRPDFDALLAQYPTLLQATSKAKAGTPSRRAETDDDKRKKSLAELDEYRYVKAPSIFGPESRLREMLLEDVKLLVEWKLLMQGGGKSRHGTFRPKLLSLVSSNAASTVQKTIQEAIATTSSSSSPTTTALTKLTSLKGIGPATASLLLSVHDPSRYIFFSDEAFRWLCRGGDAGAPIRYTVAEYRALDEAAASVARRLGVEAVELEKVAYVLMRRGEGHDLSAKGHQREPSPVNEVRRSKRLKRTKKKHQDQPTTPIFTTAAATTATTTNLSSSSSFPASKWISSPSSEPPSSQAPSPPPPTTFLTTLITSRSPPPPFRSLLATAKARLLASDLTSSSPSLFDPSLLSALPPDATSATAASVRLTRDTHVQVLDVEDLSLSRWEQAEALREVARGERTSGRQIVRVEESVDGGDADEAQQQRPAANEPSRRHDNATHRLVLQDCRGTRVYAVELRRLPRIGVRSTAVGEKILLRAGTVVARGTVLLAPESCLLLGGRVDAWHDVWASSRLQRLEEAADN</sequence>
<protein>
    <submittedName>
        <fullName evidence="4">Uncharacterized protein</fullName>
    </submittedName>
</protein>